<dbReference type="Proteomes" id="UP000001070">
    <property type="component" value="Unassembled WGS sequence"/>
</dbReference>
<accession>B4JBX0</accession>
<feature type="chain" id="PRO_5002811812" evidence="1">
    <location>
        <begin position="27"/>
        <end position="240"/>
    </location>
</feature>
<organism evidence="3">
    <name type="scientific">Drosophila grimshawi</name>
    <name type="common">Hawaiian fruit fly</name>
    <name type="synonym">Idiomyia grimshawi</name>
    <dbReference type="NCBI Taxonomy" id="7222"/>
    <lineage>
        <taxon>Eukaryota</taxon>
        <taxon>Metazoa</taxon>
        <taxon>Ecdysozoa</taxon>
        <taxon>Arthropoda</taxon>
        <taxon>Hexapoda</taxon>
        <taxon>Insecta</taxon>
        <taxon>Pterygota</taxon>
        <taxon>Neoptera</taxon>
        <taxon>Endopterygota</taxon>
        <taxon>Diptera</taxon>
        <taxon>Brachycera</taxon>
        <taxon>Muscomorpha</taxon>
        <taxon>Ephydroidea</taxon>
        <taxon>Drosophilidae</taxon>
        <taxon>Drosophila</taxon>
        <taxon>Hawaiian Drosophila</taxon>
    </lineage>
</organism>
<dbReference type="HOGENOM" id="CLU_1035385_0_0_1"/>
<evidence type="ECO:0000313" key="2">
    <source>
        <dbReference type="EMBL" id="EDW04073.1"/>
    </source>
</evidence>
<dbReference type="AlphaFoldDB" id="B4JBX0"/>
<dbReference type="InParanoid" id="B4JBX0"/>
<evidence type="ECO:0000256" key="1">
    <source>
        <dbReference type="SAM" id="SignalP"/>
    </source>
</evidence>
<protein>
    <submittedName>
        <fullName evidence="2">GH11594</fullName>
    </submittedName>
</protein>
<dbReference type="KEGG" id="dgr:6562540"/>
<dbReference type="OrthoDB" id="8055060at2759"/>
<keyword evidence="3" id="KW-1185">Reference proteome</keyword>
<dbReference type="eggNOG" id="ENOG502TB1S">
    <property type="taxonomic scope" value="Eukaryota"/>
</dbReference>
<reference evidence="2 3" key="1">
    <citation type="journal article" date="2007" name="Nature">
        <title>Evolution of genes and genomes on the Drosophila phylogeny.</title>
        <authorList>
            <consortium name="Drosophila 12 Genomes Consortium"/>
            <person name="Clark A.G."/>
            <person name="Eisen M.B."/>
            <person name="Smith D.R."/>
            <person name="Bergman C.M."/>
            <person name="Oliver B."/>
            <person name="Markow T.A."/>
            <person name="Kaufman T.C."/>
            <person name="Kellis M."/>
            <person name="Gelbart W."/>
            <person name="Iyer V.N."/>
            <person name="Pollard D.A."/>
            <person name="Sackton T.B."/>
            <person name="Larracuente A.M."/>
            <person name="Singh N.D."/>
            <person name="Abad J.P."/>
            <person name="Abt D.N."/>
            <person name="Adryan B."/>
            <person name="Aguade M."/>
            <person name="Akashi H."/>
            <person name="Anderson W.W."/>
            <person name="Aquadro C.F."/>
            <person name="Ardell D.H."/>
            <person name="Arguello R."/>
            <person name="Artieri C.G."/>
            <person name="Barbash D.A."/>
            <person name="Barker D."/>
            <person name="Barsanti P."/>
            <person name="Batterham P."/>
            <person name="Batzoglou S."/>
            <person name="Begun D."/>
            <person name="Bhutkar A."/>
            <person name="Blanco E."/>
            <person name="Bosak S.A."/>
            <person name="Bradley R.K."/>
            <person name="Brand A.D."/>
            <person name="Brent M.R."/>
            <person name="Brooks A.N."/>
            <person name="Brown R.H."/>
            <person name="Butlin R.K."/>
            <person name="Caggese C."/>
            <person name="Calvi B.R."/>
            <person name="Bernardo de Carvalho A."/>
            <person name="Caspi A."/>
            <person name="Castrezana S."/>
            <person name="Celniker S.E."/>
            <person name="Chang J.L."/>
            <person name="Chapple C."/>
            <person name="Chatterji S."/>
            <person name="Chinwalla A."/>
            <person name="Civetta A."/>
            <person name="Clifton S.W."/>
            <person name="Comeron J.M."/>
            <person name="Costello J.C."/>
            <person name="Coyne J.A."/>
            <person name="Daub J."/>
            <person name="David R.G."/>
            <person name="Delcher A.L."/>
            <person name="Delehaunty K."/>
            <person name="Do C.B."/>
            <person name="Ebling H."/>
            <person name="Edwards K."/>
            <person name="Eickbush T."/>
            <person name="Evans J.D."/>
            <person name="Filipski A."/>
            <person name="Findeiss S."/>
            <person name="Freyhult E."/>
            <person name="Fulton L."/>
            <person name="Fulton R."/>
            <person name="Garcia A.C."/>
            <person name="Gardiner A."/>
            <person name="Garfield D.A."/>
            <person name="Garvin B.E."/>
            <person name="Gibson G."/>
            <person name="Gilbert D."/>
            <person name="Gnerre S."/>
            <person name="Godfrey J."/>
            <person name="Good R."/>
            <person name="Gotea V."/>
            <person name="Gravely B."/>
            <person name="Greenberg A.J."/>
            <person name="Griffiths-Jones S."/>
            <person name="Gross S."/>
            <person name="Guigo R."/>
            <person name="Gustafson E.A."/>
            <person name="Haerty W."/>
            <person name="Hahn M.W."/>
            <person name="Halligan D.L."/>
            <person name="Halpern A.L."/>
            <person name="Halter G.M."/>
            <person name="Han M.V."/>
            <person name="Heger A."/>
            <person name="Hillier L."/>
            <person name="Hinrichs A.S."/>
            <person name="Holmes I."/>
            <person name="Hoskins R.A."/>
            <person name="Hubisz M.J."/>
            <person name="Hultmark D."/>
            <person name="Huntley M.A."/>
            <person name="Jaffe D.B."/>
            <person name="Jagadeeshan S."/>
            <person name="Jeck W.R."/>
            <person name="Johnson J."/>
            <person name="Jones C.D."/>
            <person name="Jordan W.C."/>
            <person name="Karpen G.H."/>
            <person name="Kataoka E."/>
            <person name="Keightley P.D."/>
            <person name="Kheradpour P."/>
            <person name="Kirkness E.F."/>
            <person name="Koerich L.B."/>
            <person name="Kristiansen K."/>
            <person name="Kudrna D."/>
            <person name="Kulathinal R.J."/>
            <person name="Kumar S."/>
            <person name="Kwok R."/>
            <person name="Lander E."/>
            <person name="Langley C.H."/>
            <person name="Lapoint R."/>
            <person name="Lazzaro B.P."/>
            <person name="Lee S.J."/>
            <person name="Levesque L."/>
            <person name="Li R."/>
            <person name="Lin C.F."/>
            <person name="Lin M.F."/>
            <person name="Lindblad-Toh K."/>
            <person name="Llopart A."/>
            <person name="Long M."/>
            <person name="Low L."/>
            <person name="Lozovsky E."/>
            <person name="Lu J."/>
            <person name="Luo M."/>
            <person name="Machado C.A."/>
            <person name="Makalowski W."/>
            <person name="Marzo M."/>
            <person name="Matsuda M."/>
            <person name="Matzkin L."/>
            <person name="McAllister B."/>
            <person name="McBride C.S."/>
            <person name="McKernan B."/>
            <person name="McKernan K."/>
            <person name="Mendez-Lago M."/>
            <person name="Minx P."/>
            <person name="Mollenhauer M.U."/>
            <person name="Montooth K."/>
            <person name="Mount S.M."/>
            <person name="Mu X."/>
            <person name="Myers E."/>
            <person name="Negre B."/>
            <person name="Newfeld S."/>
            <person name="Nielsen R."/>
            <person name="Noor M.A."/>
            <person name="O'Grady P."/>
            <person name="Pachter L."/>
            <person name="Papaceit M."/>
            <person name="Parisi M.J."/>
            <person name="Parisi M."/>
            <person name="Parts L."/>
            <person name="Pedersen J.S."/>
            <person name="Pesole G."/>
            <person name="Phillippy A.M."/>
            <person name="Ponting C.P."/>
            <person name="Pop M."/>
            <person name="Porcelli D."/>
            <person name="Powell J.R."/>
            <person name="Prohaska S."/>
            <person name="Pruitt K."/>
            <person name="Puig M."/>
            <person name="Quesneville H."/>
            <person name="Ram K.R."/>
            <person name="Rand D."/>
            <person name="Rasmussen M.D."/>
            <person name="Reed L.K."/>
            <person name="Reenan R."/>
            <person name="Reily A."/>
            <person name="Remington K.A."/>
            <person name="Rieger T.T."/>
            <person name="Ritchie M.G."/>
            <person name="Robin C."/>
            <person name="Rogers Y.H."/>
            <person name="Rohde C."/>
            <person name="Rozas J."/>
            <person name="Rubenfield M.J."/>
            <person name="Ruiz A."/>
            <person name="Russo S."/>
            <person name="Salzberg S.L."/>
            <person name="Sanchez-Gracia A."/>
            <person name="Saranga D.J."/>
            <person name="Sato H."/>
            <person name="Schaeffer S.W."/>
            <person name="Schatz M.C."/>
            <person name="Schlenke T."/>
            <person name="Schwartz R."/>
            <person name="Segarra C."/>
            <person name="Singh R.S."/>
            <person name="Sirot L."/>
            <person name="Sirota M."/>
            <person name="Sisneros N.B."/>
            <person name="Smith C.D."/>
            <person name="Smith T.F."/>
            <person name="Spieth J."/>
            <person name="Stage D.E."/>
            <person name="Stark A."/>
            <person name="Stephan W."/>
            <person name="Strausberg R.L."/>
            <person name="Strempel S."/>
            <person name="Sturgill D."/>
            <person name="Sutton G."/>
            <person name="Sutton G.G."/>
            <person name="Tao W."/>
            <person name="Teichmann S."/>
            <person name="Tobari Y.N."/>
            <person name="Tomimura Y."/>
            <person name="Tsolas J.M."/>
            <person name="Valente V.L."/>
            <person name="Venter E."/>
            <person name="Venter J.C."/>
            <person name="Vicario S."/>
            <person name="Vieira F.G."/>
            <person name="Vilella A.J."/>
            <person name="Villasante A."/>
            <person name="Walenz B."/>
            <person name="Wang J."/>
            <person name="Wasserman M."/>
            <person name="Watts T."/>
            <person name="Wilson D."/>
            <person name="Wilson R.K."/>
            <person name="Wing R.A."/>
            <person name="Wolfner M.F."/>
            <person name="Wong A."/>
            <person name="Wong G.K."/>
            <person name="Wu C.I."/>
            <person name="Wu G."/>
            <person name="Yamamoto D."/>
            <person name="Yang H.P."/>
            <person name="Yang S.P."/>
            <person name="Yorke J.A."/>
            <person name="Yoshida K."/>
            <person name="Zdobnov E."/>
            <person name="Zhang P."/>
            <person name="Zhang Y."/>
            <person name="Zimin A.V."/>
            <person name="Baldwin J."/>
            <person name="Abdouelleil A."/>
            <person name="Abdulkadir J."/>
            <person name="Abebe A."/>
            <person name="Abera B."/>
            <person name="Abreu J."/>
            <person name="Acer S.C."/>
            <person name="Aftuck L."/>
            <person name="Alexander A."/>
            <person name="An P."/>
            <person name="Anderson E."/>
            <person name="Anderson S."/>
            <person name="Arachi H."/>
            <person name="Azer M."/>
            <person name="Bachantsang P."/>
            <person name="Barry A."/>
            <person name="Bayul T."/>
            <person name="Berlin A."/>
            <person name="Bessette D."/>
            <person name="Bloom T."/>
            <person name="Blye J."/>
            <person name="Boguslavskiy L."/>
            <person name="Bonnet C."/>
            <person name="Boukhgalter B."/>
            <person name="Bourzgui I."/>
            <person name="Brown A."/>
            <person name="Cahill P."/>
            <person name="Channer S."/>
            <person name="Cheshatsang Y."/>
            <person name="Chuda L."/>
            <person name="Citroen M."/>
            <person name="Collymore A."/>
            <person name="Cooke P."/>
            <person name="Costello M."/>
            <person name="D'Aco K."/>
            <person name="Daza R."/>
            <person name="De Haan G."/>
            <person name="DeGray S."/>
            <person name="DeMaso C."/>
            <person name="Dhargay N."/>
            <person name="Dooley K."/>
            <person name="Dooley E."/>
            <person name="Doricent M."/>
            <person name="Dorje P."/>
            <person name="Dorjee K."/>
            <person name="Dupes A."/>
            <person name="Elong R."/>
            <person name="Falk J."/>
            <person name="Farina A."/>
            <person name="Faro S."/>
            <person name="Ferguson D."/>
            <person name="Fisher S."/>
            <person name="Foley C.D."/>
            <person name="Franke A."/>
            <person name="Friedrich D."/>
            <person name="Gadbois L."/>
            <person name="Gearin G."/>
            <person name="Gearin C.R."/>
            <person name="Giannoukos G."/>
            <person name="Goode T."/>
            <person name="Graham J."/>
            <person name="Grandbois E."/>
            <person name="Grewal S."/>
            <person name="Gyaltsen K."/>
            <person name="Hafez N."/>
            <person name="Hagos B."/>
            <person name="Hall J."/>
            <person name="Henson C."/>
            <person name="Hollinger A."/>
            <person name="Honan T."/>
            <person name="Huard M.D."/>
            <person name="Hughes L."/>
            <person name="Hurhula B."/>
            <person name="Husby M.E."/>
            <person name="Kamat A."/>
            <person name="Kanga B."/>
            <person name="Kashin S."/>
            <person name="Khazanovich D."/>
            <person name="Kisner P."/>
            <person name="Lance K."/>
            <person name="Lara M."/>
            <person name="Lee W."/>
            <person name="Lennon N."/>
            <person name="Letendre F."/>
            <person name="LeVine R."/>
            <person name="Lipovsky A."/>
            <person name="Liu X."/>
            <person name="Liu J."/>
            <person name="Liu S."/>
            <person name="Lokyitsang T."/>
            <person name="Lokyitsang Y."/>
            <person name="Lubonja R."/>
            <person name="Lui A."/>
            <person name="MacDonald P."/>
            <person name="Magnisalis V."/>
            <person name="Maru K."/>
            <person name="Matthews C."/>
            <person name="McCusker W."/>
            <person name="McDonough S."/>
            <person name="Mehta T."/>
            <person name="Meldrim J."/>
            <person name="Meneus L."/>
            <person name="Mihai O."/>
            <person name="Mihalev A."/>
            <person name="Mihova T."/>
            <person name="Mittelman R."/>
            <person name="Mlenga V."/>
            <person name="Montmayeur A."/>
            <person name="Mulrain L."/>
            <person name="Navidi A."/>
            <person name="Naylor J."/>
            <person name="Negash T."/>
            <person name="Nguyen T."/>
            <person name="Nguyen N."/>
            <person name="Nicol R."/>
            <person name="Norbu C."/>
            <person name="Norbu N."/>
            <person name="Novod N."/>
            <person name="O'Neill B."/>
            <person name="Osman S."/>
            <person name="Markiewicz E."/>
            <person name="Oyono O.L."/>
            <person name="Patti C."/>
            <person name="Phunkhang P."/>
            <person name="Pierre F."/>
            <person name="Priest M."/>
            <person name="Raghuraman S."/>
            <person name="Rege F."/>
            <person name="Reyes R."/>
            <person name="Rise C."/>
            <person name="Rogov P."/>
            <person name="Ross K."/>
            <person name="Ryan E."/>
            <person name="Settipalli S."/>
            <person name="Shea T."/>
            <person name="Sherpa N."/>
            <person name="Shi L."/>
            <person name="Shih D."/>
            <person name="Sparrow T."/>
            <person name="Spaulding J."/>
            <person name="Stalker J."/>
            <person name="Stange-Thomann N."/>
            <person name="Stavropoulos S."/>
            <person name="Stone C."/>
            <person name="Strader C."/>
            <person name="Tesfaye S."/>
            <person name="Thomson T."/>
            <person name="Thoulutsang Y."/>
            <person name="Thoulutsang D."/>
            <person name="Topham K."/>
            <person name="Topping I."/>
            <person name="Tsamla T."/>
            <person name="Vassiliev H."/>
            <person name="Vo A."/>
            <person name="Wangchuk T."/>
            <person name="Wangdi T."/>
            <person name="Weiand M."/>
            <person name="Wilkinson J."/>
            <person name="Wilson A."/>
            <person name="Yadav S."/>
            <person name="Young G."/>
            <person name="Yu Q."/>
            <person name="Zembek L."/>
            <person name="Zhong D."/>
            <person name="Zimmer A."/>
            <person name="Zwirko Z."/>
            <person name="Jaffe D.B."/>
            <person name="Alvarez P."/>
            <person name="Brockman W."/>
            <person name="Butler J."/>
            <person name="Chin C."/>
            <person name="Gnerre S."/>
            <person name="Grabherr M."/>
            <person name="Kleber M."/>
            <person name="Mauceli E."/>
            <person name="MacCallum I."/>
        </authorList>
    </citation>
    <scope>NUCLEOTIDE SEQUENCE [LARGE SCALE GENOMIC DNA]</scope>
    <source>
        <strain evidence="3">Tucson 15287-2541.00</strain>
    </source>
</reference>
<evidence type="ECO:0000313" key="3">
    <source>
        <dbReference type="Proteomes" id="UP000001070"/>
    </source>
</evidence>
<dbReference type="EMBL" id="CH916368">
    <property type="protein sequence ID" value="EDW04073.1"/>
    <property type="molecule type" value="Genomic_DNA"/>
</dbReference>
<proteinExistence type="predicted"/>
<dbReference type="PhylomeDB" id="B4JBX0"/>
<name>B4JBX0_DROGR</name>
<dbReference type="STRING" id="7222.B4JBX0"/>
<dbReference type="OMA" id="CYSVQVT"/>
<gene>
    <name evidence="2" type="primary">Dgri\GH11594</name>
    <name evidence="2" type="ORF">Dgri_GH11594</name>
</gene>
<keyword evidence="1" id="KW-0732">Signal</keyword>
<feature type="signal peptide" evidence="1">
    <location>
        <begin position="1"/>
        <end position="26"/>
    </location>
</feature>
<sequence>MRSTGANSMKLANAFILLLVLPACLADLKCYVCDNCNEVTKDTPMMLCNADFFNNAGSTEASTSETTTPAATTTAITMSTVTTPSSTSTTDPTTTTVVTEETTTEELTTNEITTEIAETTVPPPPSAQTIAPVETTTSHPTPADQGSVLNARRRRALTETGYTYHCYTVETAENVSKRGCSRVDSQQAVCTEVEKDGFVPKGSTCVPCSMNACNGATSVLQSSLLVTILLAVVAAAVQRN</sequence>